<sequence length="87" mass="8868">MAARVQAADVVVPPSEVTAPLMSLLGQYMWLVAAALTGAAIVAGAAFADSYRRAEGSLDRAATRILLVAVATIGASSASAWAVFFLT</sequence>
<dbReference type="AlphaFoldDB" id="A0A6G9ZDE1"/>
<name>A0A6G9ZDE1_9NOCA</name>
<proteinExistence type="predicted"/>
<dbReference type="EMBL" id="CP046173">
    <property type="protein sequence ID" value="QIS23639.1"/>
    <property type="molecule type" value="Genomic_DNA"/>
</dbReference>
<dbReference type="Proteomes" id="UP000500953">
    <property type="component" value="Chromosome"/>
</dbReference>
<feature type="transmembrane region" description="Helical" evidence="1">
    <location>
        <begin position="28"/>
        <end position="49"/>
    </location>
</feature>
<feature type="transmembrane region" description="Helical" evidence="1">
    <location>
        <begin position="61"/>
        <end position="84"/>
    </location>
</feature>
<dbReference type="RefSeq" id="WP_167490959.1">
    <property type="nucleotide sequence ID" value="NZ_CP046173.1"/>
</dbReference>
<accession>A0A6G9ZDE1</accession>
<gene>
    <name evidence="2" type="ORF">F6W96_40600</name>
</gene>
<evidence type="ECO:0000313" key="2">
    <source>
        <dbReference type="EMBL" id="QIS23639.1"/>
    </source>
</evidence>
<keyword evidence="1" id="KW-0812">Transmembrane</keyword>
<evidence type="ECO:0000313" key="3">
    <source>
        <dbReference type="Proteomes" id="UP000500953"/>
    </source>
</evidence>
<organism evidence="2 3">
    <name type="scientific">Nocardia terpenica</name>
    <dbReference type="NCBI Taxonomy" id="455432"/>
    <lineage>
        <taxon>Bacteria</taxon>
        <taxon>Bacillati</taxon>
        <taxon>Actinomycetota</taxon>
        <taxon>Actinomycetes</taxon>
        <taxon>Mycobacteriales</taxon>
        <taxon>Nocardiaceae</taxon>
        <taxon>Nocardia</taxon>
    </lineage>
</organism>
<keyword evidence="1" id="KW-1133">Transmembrane helix</keyword>
<reference evidence="2 3" key="1">
    <citation type="journal article" date="2019" name="ACS Chem. Biol.">
        <title>Identification and Mobilization of a Cryptic Antibiotic Biosynthesis Gene Locus from a Human-Pathogenic Nocardia Isolate.</title>
        <authorList>
            <person name="Herisse M."/>
            <person name="Ishida K."/>
            <person name="Porter J.L."/>
            <person name="Howden B."/>
            <person name="Hertweck C."/>
            <person name="Stinear T.P."/>
            <person name="Pidot S.J."/>
        </authorList>
    </citation>
    <scope>NUCLEOTIDE SEQUENCE [LARGE SCALE GENOMIC DNA]</scope>
    <source>
        <strain evidence="2 3">AUSMDU00012715</strain>
    </source>
</reference>
<evidence type="ECO:0000256" key="1">
    <source>
        <dbReference type="SAM" id="Phobius"/>
    </source>
</evidence>
<protein>
    <submittedName>
        <fullName evidence="2">Uncharacterized protein</fullName>
    </submittedName>
</protein>
<keyword evidence="1" id="KW-0472">Membrane</keyword>